<dbReference type="HAMAP" id="MF_00104">
    <property type="entry name" value="RNase_III"/>
    <property type="match status" value="1"/>
</dbReference>
<dbReference type="Proteomes" id="UP000274578">
    <property type="component" value="Chromosome 1"/>
</dbReference>
<evidence type="ECO:0000256" key="9">
    <source>
        <dbReference type="SAM" id="MobiDB-lite"/>
    </source>
</evidence>
<feature type="domain" description="DRBM" evidence="10">
    <location>
        <begin position="173"/>
        <end position="242"/>
    </location>
</feature>
<evidence type="ECO:0000256" key="5">
    <source>
        <dbReference type="ARBA" id="ARBA00022759"/>
    </source>
</evidence>
<proteinExistence type="inferred from homology"/>
<feature type="active site" evidence="8">
    <location>
        <position position="66"/>
    </location>
</feature>
<dbReference type="SUPFAM" id="SSF69065">
    <property type="entry name" value="RNase III domain-like"/>
    <property type="match status" value="1"/>
</dbReference>
<keyword evidence="6 8" id="KW-0378">Hydrolase</keyword>
<evidence type="ECO:0000256" key="7">
    <source>
        <dbReference type="ARBA" id="ARBA00022884"/>
    </source>
</evidence>
<dbReference type="GO" id="GO:0005737">
    <property type="term" value="C:cytoplasm"/>
    <property type="evidence" value="ECO:0007669"/>
    <property type="project" value="UniProtKB-SubCell"/>
</dbReference>
<dbReference type="Pfam" id="PF14622">
    <property type="entry name" value="Ribonucleas_3_3"/>
    <property type="match status" value="1"/>
</dbReference>
<keyword evidence="3 8" id="KW-0507">mRNA processing</keyword>
<feature type="region of interest" description="Disordered" evidence="9">
    <location>
        <begin position="307"/>
        <end position="341"/>
    </location>
</feature>
<keyword evidence="8" id="KW-0963">Cytoplasm</keyword>
<name>A0A3S4X5U1_9BACT</name>
<keyword evidence="8" id="KW-0479">Metal-binding</keyword>
<organism evidence="12 13">
    <name type="scientific">Segatella oris</name>
    <dbReference type="NCBI Taxonomy" id="28135"/>
    <lineage>
        <taxon>Bacteria</taxon>
        <taxon>Pseudomonadati</taxon>
        <taxon>Bacteroidota</taxon>
        <taxon>Bacteroidia</taxon>
        <taxon>Bacteroidales</taxon>
        <taxon>Prevotellaceae</taxon>
        <taxon>Segatella</taxon>
    </lineage>
</organism>
<evidence type="ECO:0000313" key="12">
    <source>
        <dbReference type="EMBL" id="VEH14587.1"/>
    </source>
</evidence>
<dbReference type="NCBIfam" id="TIGR02191">
    <property type="entry name" value="RNaseIII"/>
    <property type="match status" value="1"/>
</dbReference>
<accession>A0A3S4X5U1</accession>
<keyword evidence="8" id="KW-0698">rRNA processing</keyword>
<dbReference type="EC" id="3.1.26.3" evidence="8"/>
<dbReference type="GO" id="GO:0006364">
    <property type="term" value="P:rRNA processing"/>
    <property type="evidence" value="ECO:0007669"/>
    <property type="project" value="UniProtKB-UniRule"/>
</dbReference>
<comment type="subunit">
    <text evidence="8">Homodimer.</text>
</comment>
<evidence type="ECO:0000259" key="11">
    <source>
        <dbReference type="PROSITE" id="PS50142"/>
    </source>
</evidence>
<evidence type="ECO:0000256" key="2">
    <source>
        <dbReference type="ARBA" id="ARBA00010183"/>
    </source>
</evidence>
<evidence type="ECO:0000256" key="6">
    <source>
        <dbReference type="ARBA" id="ARBA00022801"/>
    </source>
</evidence>
<feature type="binding site" evidence="8">
    <location>
        <position position="134"/>
    </location>
    <ligand>
        <name>Mg(2+)</name>
        <dbReference type="ChEBI" id="CHEBI:18420"/>
    </ligand>
</feature>
<dbReference type="GO" id="GO:0003725">
    <property type="term" value="F:double-stranded RNA binding"/>
    <property type="evidence" value="ECO:0007669"/>
    <property type="project" value="TreeGrafter"/>
</dbReference>
<sequence length="363" mass="41668">MLNNIIDRIKLPFRKEKELYSSLYAILGFYPRNISYYKLALMHKSIMRRNAKGKPVNNERLEFLGDAILDAIVGDIVYQHFPGKREGFLTNTRSKLVQRDTLNKLANELGISKLILSNGRSSSHNSYMGGNAFEALVGAVYLDRGYDACMNFMQHRILTQMINIDKVAYKEVNFKSKLIEWSQKNRVKLDFEILEQGKDKNGSPIFNYKVVIEGIDGCDGVGYSKKESQQLACKLTLEQLRKKPQFIDAVFAAKANRTKMEEEPVENVPSTELADNFIIPQGEQPVVREEEKHENVFREKVYEDRPAKKRRCSPMYNTDKEVGEKKTETHEDEFDLSDISARRQTDEEIIAAAEAAAFEEKTD</sequence>
<dbReference type="GO" id="GO:0008033">
    <property type="term" value="P:tRNA processing"/>
    <property type="evidence" value="ECO:0007669"/>
    <property type="project" value="UniProtKB-KW"/>
</dbReference>
<dbReference type="InterPro" id="IPR014720">
    <property type="entry name" value="dsRBD_dom"/>
</dbReference>
<dbReference type="Gene3D" id="3.30.160.20">
    <property type="match status" value="1"/>
</dbReference>
<feature type="active site" evidence="8">
    <location>
        <position position="134"/>
    </location>
</feature>
<dbReference type="PROSITE" id="PS50137">
    <property type="entry name" value="DS_RBD"/>
    <property type="match status" value="1"/>
</dbReference>
<comment type="subcellular location">
    <subcellularLocation>
        <location evidence="8">Cytoplasm</location>
    </subcellularLocation>
</comment>
<dbReference type="RefSeq" id="WP_018921126.1">
    <property type="nucleotide sequence ID" value="NZ_CAUURG010000043.1"/>
</dbReference>
<dbReference type="GeneID" id="85011465"/>
<dbReference type="GO" id="GO:0010468">
    <property type="term" value="P:regulation of gene expression"/>
    <property type="evidence" value="ECO:0007669"/>
    <property type="project" value="TreeGrafter"/>
</dbReference>
<keyword evidence="7 8" id="KW-0694">RNA-binding</keyword>
<feature type="domain" description="RNase III" evidence="11">
    <location>
        <begin position="20"/>
        <end position="145"/>
    </location>
</feature>
<evidence type="ECO:0000313" key="13">
    <source>
        <dbReference type="Proteomes" id="UP000274578"/>
    </source>
</evidence>
<evidence type="ECO:0000256" key="4">
    <source>
        <dbReference type="ARBA" id="ARBA00022722"/>
    </source>
</evidence>
<comment type="similarity">
    <text evidence="2">Belongs to the ribonuclease III family.</text>
</comment>
<dbReference type="EMBL" id="LR134384">
    <property type="protein sequence ID" value="VEH14587.1"/>
    <property type="molecule type" value="Genomic_DNA"/>
</dbReference>
<dbReference type="AlphaFoldDB" id="A0A3S4X5U1"/>
<gene>
    <name evidence="8 12" type="primary">rnc</name>
    <name evidence="12" type="ORF">NCTC13071_00564</name>
</gene>
<feature type="compositionally biased region" description="Basic and acidic residues" evidence="9">
    <location>
        <begin position="318"/>
        <end position="329"/>
    </location>
</feature>
<dbReference type="GO" id="GO:0004525">
    <property type="term" value="F:ribonuclease III activity"/>
    <property type="evidence" value="ECO:0007669"/>
    <property type="project" value="UniProtKB-UniRule"/>
</dbReference>
<dbReference type="PANTHER" id="PTHR11207:SF0">
    <property type="entry name" value="RIBONUCLEASE 3"/>
    <property type="match status" value="1"/>
</dbReference>
<comment type="cofactor">
    <cofactor evidence="8">
        <name>Mg(2+)</name>
        <dbReference type="ChEBI" id="CHEBI:18420"/>
    </cofactor>
</comment>
<dbReference type="GO" id="GO:0006397">
    <property type="term" value="P:mRNA processing"/>
    <property type="evidence" value="ECO:0007669"/>
    <property type="project" value="UniProtKB-UniRule"/>
</dbReference>
<dbReference type="PROSITE" id="PS00517">
    <property type="entry name" value="RNASE_3_1"/>
    <property type="match status" value="1"/>
</dbReference>
<dbReference type="Gene3D" id="1.10.1520.10">
    <property type="entry name" value="Ribonuclease III domain"/>
    <property type="match status" value="1"/>
</dbReference>
<dbReference type="InterPro" id="IPR011907">
    <property type="entry name" value="RNase_III"/>
</dbReference>
<comment type="function">
    <text evidence="8">Digests double-stranded RNA. Involved in the processing of primary rRNA transcript to yield the immediate precursors to the large and small rRNAs (23S and 16S). Processes some mRNAs, and tRNAs when they are encoded in the rRNA operon. Processes pre-crRNA and tracrRNA of type II CRISPR loci if present in the organism.</text>
</comment>
<evidence type="ECO:0000256" key="1">
    <source>
        <dbReference type="ARBA" id="ARBA00000109"/>
    </source>
</evidence>
<reference evidence="12 13" key="1">
    <citation type="submission" date="2018-12" db="EMBL/GenBank/DDBJ databases">
        <authorList>
            <consortium name="Pathogen Informatics"/>
        </authorList>
    </citation>
    <scope>NUCLEOTIDE SEQUENCE [LARGE SCALE GENOMIC DNA]</scope>
    <source>
        <strain evidence="12 13">NCTC13071</strain>
    </source>
</reference>
<dbReference type="PROSITE" id="PS50142">
    <property type="entry name" value="RNASE_3_2"/>
    <property type="match status" value="1"/>
</dbReference>
<dbReference type="InterPro" id="IPR000999">
    <property type="entry name" value="RNase_III_dom"/>
</dbReference>
<dbReference type="Pfam" id="PF00035">
    <property type="entry name" value="dsrm"/>
    <property type="match status" value="1"/>
</dbReference>
<dbReference type="PANTHER" id="PTHR11207">
    <property type="entry name" value="RIBONUCLEASE III"/>
    <property type="match status" value="1"/>
</dbReference>
<dbReference type="SMART" id="SM00358">
    <property type="entry name" value="DSRM"/>
    <property type="match status" value="1"/>
</dbReference>
<keyword evidence="8" id="KW-0460">Magnesium</keyword>
<keyword evidence="5 8" id="KW-0255">Endonuclease</keyword>
<feature type="binding site" evidence="8">
    <location>
        <position position="62"/>
    </location>
    <ligand>
        <name>Mg(2+)</name>
        <dbReference type="ChEBI" id="CHEBI:18420"/>
    </ligand>
</feature>
<evidence type="ECO:0000256" key="3">
    <source>
        <dbReference type="ARBA" id="ARBA00022664"/>
    </source>
</evidence>
<protein>
    <recommendedName>
        <fullName evidence="8">Ribonuclease 3</fullName>
        <ecNumber evidence="8">3.1.26.3</ecNumber>
    </recommendedName>
    <alternativeName>
        <fullName evidence="8">Ribonuclease III</fullName>
        <shortName evidence="8">RNase III</shortName>
    </alternativeName>
</protein>
<feature type="binding site" evidence="8">
    <location>
        <position position="131"/>
    </location>
    <ligand>
        <name>Mg(2+)</name>
        <dbReference type="ChEBI" id="CHEBI:18420"/>
    </ligand>
</feature>
<dbReference type="CDD" id="cd00593">
    <property type="entry name" value="RIBOc"/>
    <property type="match status" value="1"/>
</dbReference>
<dbReference type="SMART" id="SM00535">
    <property type="entry name" value="RIBOc"/>
    <property type="match status" value="1"/>
</dbReference>
<keyword evidence="8" id="KW-0699">rRNA-binding</keyword>
<dbReference type="InterPro" id="IPR036389">
    <property type="entry name" value="RNase_III_sf"/>
</dbReference>
<dbReference type="GO" id="GO:0046872">
    <property type="term" value="F:metal ion binding"/>
    <property type="evidence" value="ECO:0007669"/>
    <property type="project" value="UniProtKB-KW"/>
</dbReference>
<evidence type="ECO:0000256" key="8">
    <source>
        <dbReference type="HAMAP-Rule" id="MF_00104"/>
    </source>
</evidence>
<comment type="catalytic activity">
    <reaction evidence="1 8">
        <text>Endonucleolytic cleavage to 5'-phosphomonoester.</text>
        <dbReference type="EC" id="3.1.26.3"/>
    </reaction>
</comment>
<keyword evidence="8" id="KW-0819">tRNA processing</keyword>
<evidence type="ECO:0000259" key="10">
    <source>
        <dbReference type="PROSITE" id="PS50137"/>
    </source>
</evidence>
<dbReference type="GO" id="GO:0019843">
    <property type="term" value="F:rRNA binding"/>
    <property type="evidence" value="ECO:0007669"/>
    <property type="project" value="UniProtKB-KW"/>
</dbReference>
<dbReference type="SUPFAM" id="SSF54768">
    <property type="entry name" value="dsRNA-binding domain-like"/>
    <property type="match status" value="1"/>
</dbReference>
<keyword evidence="4 8" id="KW-0540">Nuclease</keyword>
<dbReference type="KEGG" id="poc:NCTC13071_00564"/>